<protein>
    <recommendedName>
        <fullName evidence="6 7">Pyrroline-5-carboxylate reductase</fullName>
        <shortName evidence="6">P5C reductase</shortName>
        <shortName evidence="6">P5CR</shortName>
        <ecNumber evidence="6 7">1.5.1.2</ecNumber>
    </recommendedName>
    <alternativeName>
        <fullName evidence="6">PCA reductase</fullName>
    </alternativeName>
</protein>
<feature type="binding site" evidence="8">
    <location>
        <begin position="72"/>
        <end position="75"/>
    </location>
    <ligand>
        <name>NADP(+)</name>
        <dbReference type="ChEBI" id="CHEBI:58349"/>
    </ligand>
</feature>
<dbReference type="Gene3D" id="3.40.50.720">
    <property type="entry name" value="NAD(P)-binding Rossmann-like Domain"/>
    <property type="match status" value="1"/>
</dbReference>
<dbReference type="NCBIfam" id="TIGR00112">
    <property type="entry name" value="proC"/>
    <property type="match status" value="1"/>
</dbReference>
<keyword evidence="4 6" id="KW-0560">Oxidoreductase</keyword>
<comment type="function">
    <text evidence="5 6">Catalyzes the reduction of 1-pyrroline-5-carboxylate (PCA) to L-proline.</text>
</comment>
<comment type="catalytic activity">
    <reaction evidence="6">
        <text>L-proline + NAD(+) = (S)-1-pyrroline-5-carboxylate + NADH + 2 H(+)</text>
        <dbReference type="Rhea" id="RHEA:14105"/>
        <dbReference type="ChEBI" id="CHEBI:15378"/>
        <dbReference type="ChEBI" id="CHEBI:17388"/>
        <dbReference type="ChEBI" id="CHEBI:57540"/>
        <dbReference type="ChEBI" id="CHEBI:57945"/>
        <dbReference type="ChEBI" id="CHEBI:60039"/>
        <dbReference type="EC" id="1.5.1.2"/>
    </reaction>
</comment>
<evidence type="ECO:0000256" key="4">
    <source>
        <dbReference type="ARBA" id="ARBA00023002"/>
    </source>
</evidence>
<dbReference type="FunFam" id="1.10.3730.10:FF:000001">
    <property type="entry name" value="Pyrroline-5-carboxylate reductase"/>
    <property type="match status" value="1"/>
</dbReference>
<dbReference type="InterPro" id="IPR000304">
    <property type="entry name" value="Pyrroline-COOH_reductase"/>
</dbReference>
<dbReference type="InterPro" id="IPR036291">
    <property type="entry name" value="NAD(P)-bd_dom_sf"/>
</dbReference>
<dbReference type="Gene3D" id="1.10.3730.10">
    <property type="entry name" value="ProC C-terminal domain-like"/>
    <property type="match status" value="1"/>
</dbReference>
<keyword evidence="3 6" id="KW-0521">NADP</keyword>
<evidence type="ECO:0000259" key="10">
    <source>
        <dbReference type="Pfam" id="PF14748"/>
    </source>
</evidence>
<accession>A0A0M3DC00</accession>
<feature type="domain" description="Pyrroline-5-carboxylate reductase catalytic N-terminal" evidence="9">
    <location>
        <begin position="6"/>
        <end position="100"/>
    </location>
</feature>
<comment type="similarity">
    <text evidence="1 6">Belongs to the pyrroline-5-carboxylate reductase family.</text>
</comment>
<keyword evidence="2 6" id="KW-0641">Proline biosynthesis</keyword>
<dbReference type="AlphaFoldDB" id="A0A0M3DC00"/>
<keyword evidence="6" id="KW-0028">Amino-acid biosynthesis</keyword>
<evidence type="ECO:0000256" key="8">
    <source>
        <dbReference type="PIRSR" id="PIRSR000193-1"/>
    </source>
</evidence>
<dbReference type="PANTHER" id="PTHR11645:SF0">
    <property type="entry name" value="PYRROLINE-5-CARBOXYLATE REDUCTASE 3"/>
    <property type="match status" value="1"/>
</dbReference>
<dbReference type="Pfam" id="PF14748">
    <property type="entry name" value="P5CR_dimer"/>
    <property type="match status" value="1"/>
</dbReference>
<dbReference type="UniPathway" id="UPA00098">
    <property type="reaction ID" value="UER00361"/>
</dbReference>
<comment type="pathway">
    <text evidence="6">Amino-acid biosynthesis; L-proline biosynthesis; L-proline from L-glutamate 5-semialdehyde: step 1/1.</text>
</comment>
<dbReference type="GO" id="GO:0005737">
    <property type="term" value="C:cytoplasm"/>
    <property type="evidence" value="ECO:0007669"/>
    <property type="project" value="UniProtKB-SubCell"/>
</dbReference>
<dbReference type="InterPro" id="IPR008927">
    <property type="entry name" value="6-PGluconate_DH-like_C_sf"/>
</dbReference>
<dbReference type="GO" id="GO:0055129">
    <property type="term" value="P:L-proline biosynthetic process"/>
    <property type="evidence" value="ECO:0007669"/>
    <property type="project" value="UniProtKB-UniRule"/>
</dbReference>
<dbReference type="OrthoDB" id="9805754at2"/>
<comment type="catalytic activity">
    <reaction evidence="6">
        <text>L-proline + NADP(+) = (S)-1-pyrroline-5-carboxylate + NADPH + 2 H(+)</text>
        <dbReference type="Rhea" id="RHEA:14109"/>
        <dbReference type="ChEBI" id="CHEBI:15378"/>
        <dbReference type="ChEBI" id="CHEBI:17388"/>
        <dbReference type="ChEBI" id="CHEBI:57783"/>
        <dbReference type="ChEBI" id="CHEBI:58349"/>
        <dbReference type="ChEBI" id="CHEBI:60039"/>
        <dbReference type="EC" id="1.5.1.2"/>
    </reaction>
</comment>
<dbReference type="Proteomes" id="UP000034407">
    <property type="component" value="Unassembled WGS sequence"/>
</dbReference>
<dbReference type="EC" id="1.5.1.2" evidence="6 7"/>
<proteinExistence type="inferred from homology"/>
<evidence type="ECO:0000256" key="6">
    <source>
        <dbReference type="HAMAP-Rule" id="MF_01925"/>
    </source>
</evidence>
<reference evidence="11 12" key="1">
    <citation type="submission" date="2015-04" db="EMBL/GenBank/DDBJ databases">
        <title>Microcin producing Clostridium sp. JC272T.</title>
        <authorList>
            <person name="Jyothsna T."/>
            <person name="Sasikala C."/>
            <person name="Ramana C."/>
        </authorList>
    </citation>
    <scope>NUCLEOTIDE SEQUENCE [LARGE SCALE GENOMIC DNA]</scope>
    <source>
        <strain evidence="11 12">JC272</strain>
    </source>
</reference>
<evidence type="ECO:0000313" key="12">
    <source>
        <dbReference type="Proteomes" id="UP000034407"/>
    </source>
</evidence>
<dbReference type="PANTHER" id="PTHR11645">
    <property type="entry name" value="PYRROLINE-5-CARBOXYLATE REDUCTASE"/>
    <property type="match status" value="1"/>
</dbReference>
<name>A0A0M3DC00_9FIRM</name>
<keyword evidence="6" id="KW-0963">Cytoplasm</keyword>
<evidence type="ECO:0000256" key="3">
    <source>
        <dbReference type="ARBA" id="ARBA00022857"/>
    </source>
</evidence>
<evidence type="ECO:0000256" key="1">
    <source>
        <dbReference type="ARBA" id="ARBA00005525"/>
    </source>
</evidence>
<dbReference type="InterPro" id="IPR029036">
    <property type="entry name" value="P5CR_dimer"/>
</dbReference>
<comment type="caution">
    <text evidence="11">The sequence shown here is derived from an EMBL/GenBank/DDBJ whole genome shotgun (WGS) entry which is preliminary data.</text>
</comment>
<dbReference type="EMBL" id="LBBT01000320">
    <property type="protein sequence ID" value="KKY00195.1"/>
    <property type="molecule type" value="Genomic_DNA"/>
</dbReference>
<dbReference type="PIRSF" id="PIRSF000193">
    <property type="entry name" value="Pyrrol-5-carb_rd"/>
    <property type="match status" value="1"/>
</dbReference>
<dbReference type="RefSeq" id="WP_046824058.1">
    <property type="nucleotide sequence ID" value="NZ_LBBT01000320.1"/>
</dbReference>
<keyword evidence="12" id="KW-1185">Reference proteome</keyword>
<evidence type="ECO:0000256" key="7">
    <source>
        <dbReference type="NCBIfam" id="TIGR00112"/>
    </source>
</evidence>
<evidence type="ECO:0000313" key="11">
    <source>
        <dbReference type="EMBL" id="KKY00195.1"/>
    </source>
</evidence>
<feature type="binding site" evidence="8">
    <location>
        <begin position="10"/>
        <end position="15"/>
    </location>
    <ligand>
        <name>NADP(+)</name>
        <dbReference type="ChEBI" id="CHEBI:58349"/>
    </ligand>
</feature>
<dbReference type="InterPro" id="IPR028939">
    <property type="entry name" value="P5C_Rdtase_cat_N"/>
</dbReference>
<dbReference type="Pfam" id="PF03807">
    <property type="entry name" value="F420_oxidored"/>
    <property type="match status" value="1"/>
</dbReference>
<dbReference type="SUPFAM" id="SSF51735">
    <property type="entry name" value="NAD(P)-binding Rossmann-fold domains"/>
    <property type="match status" value="1"/>
</dbReference>
<sequence length="263" mass="27886">MIANVKIGFIGFGNMAKALAEGLIIKNVVKPNQIYACARNWDNLCKSTKANGINACQTSQELVNESDIVIIAVKPNVIPAVIEPIKEILKDKIVVSVAAGYTFDKYEELLLPGTSHLSTIPNTPVSIGEGIIVAEKLHSLSDKEYKLINDIFSKIALLEFVDSNQLSIAGTISGCGPAFASMFIEALSDAAVKHGLTREASYKLASQMILGTGKLQIETGEHPGAMKDAVCSPGGTTILGVTTLEKKGFRGAIVDAIDAIEGK</sequence>
<dbReference type="HAMAP" id="MF_01925">
    <property type="entry name" value="P5C_reductase"/>
    <property type="match status" value="1"/>
</dbReference>
<evidence type="ECO:0000259" key="9">
    <source>
        <dbReference type="Pfam" id="PF03807"/>
    </source>
</evidence>
<evidence type="ECO:0000256" key="2">
    <source>
        <dbReference type="ARBA" id="ARBA00022650"/>
    </source>
</evidence>
<organism evidence="11 12">
    <name type="scientific">Paraclostridium benzoelyticum</name>
    <dbReference type="NCBI Taxonomy" id="1629550"/>
    <lineage>
        <taxon>Bacteria</taxon>
        <taxon>Bacillati</taxon>
        <taxon>Bacillota</taxon>
        <taxon>Clostridia</taxon>
        <taxon>Peptostreptococcales</taxon>
        <taxon>Peptostreptococcaceae</taxon>
        <taxon>Paraclostridium</taxon>
    </lineage>
</organism>
<dbReference type="SUPFAM" id="SSF48179">
    <property type="entry name" value="6-phosphogluconate dehydrogenase C-terminal domain-like"/>
    <property type="match status" value="1"/>
</dbReference>
<comment type="subcellular location">
    <subcellularLocation>
        <location evidence="6">Cytoplasm</location>
    </subcellularLocation>
</comment>
<dbReference type="GO" id="GO:0004735">
    <property type="term" value="F:pyrroline-5-carboxylate reductase activity"/>
    <property type="evidence" value="ECO:0007669"/>
    <property type="project" value="UniProtKB-UniRule"/>
</dbReference>
<dbReference type="PATRIC" id="fig|1629550.3.peg.2604"/>
<feature type="domain" description="Pyrroline-5-carboxylate reductase dimerisation" evidence="10">
    <location>
        <begin position="164"/>
        <end position="260"/>
    </location>
</feature>
<evidence type="ECO:0000256" key="5">
    <source>
        <dbReference type="ARBA" id="ARBA00058118"/>
    </source>
</evidence>
<gene>
    <name evidence="6" type="primary">proC</name>
    <name evidence="11" type="ORF">VN21_15555</name>
</gene>